<organism evidence="2 3">
    <name type="scientific">Rosa chinensis</name>
    <name type="common">China rose</name>
    <dbReference type="NCBI Taxonomy" id="74649"/>
    <lineage>
        <taxon>Eukaryota</taxon>
        <taxon>Viridiplantae</taxon>
        <taxon>Streptophyta</taxon>
        <taxon>Embryophyta</taxon>
        <taxon>Tracheophyta</taxon>
        <taxon>Spermatophyta</taxon>
        <taxon>Magnoliopsida</taxon>
        <taxon>eudicotyledons</taxon>
        <taxon>Gunneridae</taxon>
        <taxon>Pentapetalae</taxon>
        <taxon>rosids</taxon>
        <taxon>fabids</taxon>
        <taxon>Rosales</taxon>
        <taxon>Rosaceae</taxon>
        <taxon>Rosoideae</taxon>
        <taxon>Rosoideae incertae sedis</taxon>
        <taxon>Rosa</taxon>
    </lineage>
</organism>
<accession>A0A2P6PN23</accession>
<evidence type="ECO:0000313" key="2">
    <source>
        <dbReference type="EMBL" id="PRQ23343.1"/>
    </source>
</evidence>
<evidence type="ECO:0000313" key="3">
    <source>
        <dbReference type="Proteomes" id="UP000238479"/>
    </source>
</evidence>
<evidence type="ECO:0000256" key="1">
    <source>
        <dbReference type="SAM" id="Phobius"/>
    </source>
</evidence>
<feature type="transmembrane region" description="Helical" evidence="1">
    <location>
        <begin position="33"/>
        <end position="50"/>
    </location>
</feature>
<keyword evidence="3" id="KW-1185">Reference proteome</keyword>
<keyword evidence="1" id="KW-0472">Membrane</keyword>
<protein>
    <submittedName>
        <fullName evidence="2">Uncharacterized protein</fullName>
    </submittedName>
</protein>
<reference evidence="2 3" key="1">
    <citation type="journal article" date="2018" name="Nat. Genet.">
        <title>The Rosa genome provides new insights in the design of modern roses.</title>
        <authorList>
            <person name="Bendahmane M."/>
        </authorList>
    </citation>
    <scope>NUCLEOTIDE SEQUENCE [LARGE SCALE GENOMIC DNA]</scope>
    <source>
        <strain evidence="3">cv. Old Blush</strain>
    </source>
</reference>
<proteinExistence type="predicted"/>
<name>A0A2P6PN23_ROSCH</name>
<dbReference type="Proteomes" id="UP000238479">
    <property type="component" value="Chromosome 6"/>
</dbReference>
<feature type="transmembrane region" description="Helical" evidence="1">
    <location>
        <begin position="7"/>
        <end position="27"/>
    </location>
</feature>
<dbReference type="AlphaFoldDB" id="A0A2P6PN23"/>
<keyword evidence="1" id="KW-1133">Transmembrane helix</keyword>
<gene>
    <name evidence="2" type="ORF">RchiOBHm_Chr6g0260301</name>
</gene>
<sequence>MTKFVAVSTFWFFPKPTIFFLMIIFVADSTWRIISFLLYIFFICPIFGSISSSRKFFKLLFFFIFLRSNIEFRSECSFYKTFIPTTQSFLISF</sequence>
<keyword evidence="1" id="KW-0812">Transmembrane</keyword>
<dbReference type="EMBL" id="PDCK01000044">
    <property type="protein sequence ID" value="PRQ23343.1"/>
    <property type="molecule type" value="Genomic_DNA"/>
</dbReference>
<comment type="caution">
    <text evidence="2">The sequence shown here is derived from an EMBL/GenBank/DDBJ whole genome shotgun (WGS) entry which is preliminary data.</text>
</comment>
<dbReference type="Gramene" id="PRQ23343">
    <property type="protein sequence ID" value="PRQ23343"/>
    <property type="gene ID" value="RchiOBHm_Chr6g0260301"/>
</dbReference>